<evidence type="ECO:0000256" key="5">
    <source>
        <dbReference type="SAM" id="MobiDB-lite"/>
    </source>
</evidence>
<dbReference type="GeneID" id="103525010"/>
<feature type="region of interest" description="Disordered" evidence="5">
    <location>
        <begin position="738"/>
        <end position="816"/>
    </location>
</feature>
<keyword evidence="1" id="KW-0479">Metal-binding</keyword>
<dbReference type="InterPro" id="IPR013010">
    <property type="entry name" value="Znf_SIAH"/>
</dbReference>
<dbReference type="AlphaFoldDB" id="A0A3Q0IP09"/>
<accession>A0A3Q0IP09</accession>
<evidence type="ECO:0000256" key="4">
    <source>
        <dbReference type="PROSITE-ProRule" id="PRU00455"/>
    </source>
</evidence>
<feature type="compositionally biased region" description="Basic and acidic residues" evidence="5">
    <location>
        <begin position="747"/>
        <end position="764"/>
    </location>
</feature>
<dbReference type="Gene3D" id="3.30.40.10">
    <property type="entry name" value="Zinc/RING finger domain, C3HC4 (zinc finger)"/>
    <property type="match status" value="1"/>
</dbReference>
<keyword evidence="3" id="KW-0862">Zinc</keyword>
<name>A0A3Q0IP09_DIACI</name>
<feature type="compositionally biased region" description="Low complexity" evidence="5">
    <location>
        <begin position="789"/>
        <end position="815"/>
    </location>
</feature>
<reference evidence="8" key="1">
    <citation type="submission" date="2025-08" db="UniProtKB">
        <authorList>
            <consortium name="RefSeq"/>
        </authorList>
    </citation>
    <scope>IDENTIFICATION</scope>
</reference>
<evidence type="ECO:0000259" key="6">
    <source>
        <dbReference type="PROSITE" id="PS51081"/>
    </source>
</evidence>
<sequence>MVAKIEGIESKSEGKDMNNTALKAKNTEHTLTEISHIINSVLGEVVDEIDKPSVTAENNMNIIPRVKDLDTFDPNVTKANVEDKTNKTSVDEAINTPMAVAQTFIKNIIASVENFLGPSVCDQKKKQIDNISSSNENLMDKKLTQSNETMSSLEKSMMETRESFLAATWNINVESNIMMINSGGTRRFNEKSMTLKISNFDRVQSNQKNLSTLINVEMNCTKQQEDVLNQFEELNRKLEDVKIEPSGSEVCVKDQSMECVPDYTPYYPDENEFNPVEAPEFKINPFECNALLAKYPSNPCTDIMPKIPNGNVPENSRTTFEEFTDSNVQESDDLDNIQIEKEDFGIINLAIDEYLQEEGKADQNIYQNGVSPSNTYTDFRYQMDTSSYQYTSNQQDSSHFMVDSVNPTYRNGFYDASTIPNQLSMQQPMGKPSPYAVSTNLGQIFVQTSSVDTNLSVTSSSTIVPCVYKVYGCPARFSTSDILQHEFTCPYQCIKCPTLACKWYEPLLFFNQHVLTQHLQHVEDSRRALFLIQLDQKNQVFFQKSDPYVYTFITVLPHFIRGQVGFIRTDRLEHNHHYISLNIKSFGVLRTRLTCPVPMFLGENKFYNIPGKKTRFLIKRSPSGQEPKHLELFSEIIVPQVSVQISREERAVAESWVECTSVPAPRPTPVLKTGTHVKIGTINPITKPKPVESKIAGPLSVKNRLEKNKAKNSLAKIDKKQKLAPLVIKNLKSKLVHTLESSQSSSKETKANTKSTQVDKREMSGDNSYSELIEKSDLVSNQNGSNVASTNMPSTKTPNPTSNSSRANPNANPNSCSEVIEVSIDVAWM</sequence>
<protein>
    <submittedName>
        <fullName evidence="8">Uncharacterized protein LOC103525010</fullName>
    </submittedName>
</protein>
<evidence type="ECO:0000256" key="1">
    <source>
        <dbReference type="ARBA" id="ARBA00022723"/>
    </source>
</evidence>
<organism evidence="7 8">
    <name type="scientific">Diaphorina citri</name>
    <name type="common">Asian citrus psyllid</name>
    <dbReference type="NCBI Taxonomy" id="121845"/>
    <lineage>
        <taxon>Eukaryota</taxon>
        <taxon>Metazoa</taxon>
        <taxon>Ecdysozoa</taxon>
        <taxon>Arthropoda</taxon>
        <taxon>Hexapoda</taxon>
        <taxon>Insecta</taxon>
        <taxon>Pterygota</taxon>
        <taxon>Neoptera</taxon>
        <taxon>Paraneoptera</taxon>
        <taxon>Hemiptera</taxon>
        <taxon>Sternorrhyncha</taxon>
        <taxon>Psylloidea</taxon>
        <taxon>Psyllidae</taxon>
        <taxon>Diaphorininae</taxon>
        <taxon>Diaphorina</taxon>
    </lineage>
</organism>
<dbReference type="SUPFAM" id="SSF49599">
    <property type="entry name" value="TRAF domain-like"/>
    <property type="match status" value="1"/>
</dbReference>
<evidence type="ECO:0000313" key="8">
    <source>
        <dbReference type="RefSeq" id="XP_026676045.1"/>
    </source>
</evidence>
<feature type="compositionally biased region" description="Polar residues" evidence="5">
    <location>
        <begin position="778"/>
        <end position="788"/>
    </location>
</feature>
<dbReference type="RefSeq" id="XP_026676045.1">
    <property type="nucleotide sequence ID" value="XM_026820244.1"/>
</dbReference>
<keyword evidence="2 4" id="KW-0863">Zinc-finger</keyword>
<dbReference type="GO" id="GO:0016567">
    <property type="term" value="P:protein ubiquitination"/>
    <property type="evidence" value="ECO:0007669"/>
    <property type="project" value="UniProtKB-UniPathway"/>
</dbReference>
<gene>
    <name evidence="8" type="primary">LOC103525010</name>
</gene>
<dbReference type="KEGG" id="dci:103525010"/>
<feature type="domain" description="SIAH-type" evidence="6">
    <location>
        <begin position="461"/>
        <end position="519"/>
    </location>
</feature>
<dbReference type="Proteomes" id="UP000079169">
    <property type="component" value="Unplaced"/>
</dbReference>
<evidence type="ECO:0000313" key="7">
    <source>
        <dbReference type="Proteomes" id="UP000079169"/>
    </source>
</evidence>
<evidence type="ECO:0000256" key="3">
    <source>
        <dbReference type="ARBA" id="ARBA00022833"/>
    </source>
</evidence>
<dbReference type="Pfam" id="PF21361">
    <property type="entry name" value="Sina_ZnF"/>
    <property type="match status" value="1"/>
</dbReference>
<evidence type="ECO:0000256" key="2">
    <source>
        <dbReference type="ARBA" id="ARBA00022771"/>
    </source>
</evidence>
<dbReference type="GO" id="GO:0008270">
    <property type="term" value="F:zinc ion binding"/>
    <property type="evidence" value="ECO:0007669"/>
    <property type="project" value="UniProtKB-KW"/>
</dbReference>
<dbReference type="PaxDb" id="121845-A0A3Q0IP09"/>
<keyword evidence="7" id="KW-1185">Reference proteome</keyword>
<dbReference type="InterPro" id="IPR013083">
    <property type="entry name" value="Znf_RING/FYVE/PHD"/>
</dbReference>
<proteinExistence type="predicted"/>
<dbReference type="UniPathway" id="UPA00143"/>
<dbReference type="PROSITE" id="PS51081">
    <property type="entry name" value="ZF_SIAH"/>
    <property type="match status" value="1"/>
</dbReference>